<dbReference type="InterPro" id="IPR003912">
    <property type="entry name" value="Protea_act_rcpt"/>
</dbReference>
<feature type="transmembrane region" description="Helical" evidence="13">
    <location>
        <begin position="434"/>
        <end position="454"/>
    </location>
</feature>
<dbReference type="Pfam" id="PF00001">
    <property type="entry name" value="7tm_1"/>
    <property type="match status" value="1"/>
</dbReference>
<dbReference type="PRINTS" id="PR00237">
    <property type="entry name" value="GPCRRHODOPSN"/>
</dbReference>
<keyword evidence="7 11" id="KW-1015">Disulfide bond</keyword>
<dbReference type="GeneTree" id="ENSGT01050000244840"/>
<keyword evidence="5" id="KW-0297">G-protein coupled receptor</keyword>
<dbReference type="SUPFAM" id="SSF81321">
    <property type="entry name" value="Family A G protein-coupled receptor-like"/>
    <property type="match status" value="1"/>
</dbReference>
<evidence type="ECO:0000256" key="1">
    <source>
        <dbReference type="ARBA" id="ARBA00004651"/>
    </source>
</evidence>
<feature type="region of interest" description="Disordered" evidence="12">
    <location>
        <begin position="38"/>
        <end position="104"/>
    </location>
</feature>
<feature type="domain" description="G-protein coupled receptors family 1 profile" evidence="14">
    <location>
        <begin position="239"/>
        <end position="488"/>
    </location>
</feature>
<evidence type="ECO:0000256" key="9">
    <source>
        <dbReference type="ARBA" id="ARBA00023180"/>
    </source>
</evidence>
<dbReference type="PANTHER" id="PTHR24232">
    <property type="entry name" value="G-PROTEIN COUPLED RECEPTOR"/>
    <property type="match status" value="1"/>
</dbReference>
<dbReference type="Bgee" id="ENSORLG00000029096">
    <property type="expression patterns" value="Expressed in heart and 11 other cell types or tissues"/>
</dbReference>
<feature type="compositionally biased region" description="Polar residues" evidence="12">
    <location>
        <begin position="44"/>
        <end position="62"/>
    </location>
</feature>
<dbReference type="GO" id="GO:0015057">
    <property type="term" value="F:thrombin-activated receptor activity"/>
    <property type="evidence" value="ECO:0007669"/>
    <property type="project" value="InterPro"/>
</dbReference>
<dbReference type="GO" id="GO:0007596">
    <property type="term" value="P:blood coagulation"/>
    <property type="evidence" value="ECO:0007669"/>
    <property type="project" value="InterPro"/>
</dbReference>
<evidence type="ECO:0000313" key="15">
    <source>
        <dbReference type="Ensembl" id="ENSORLP00000035662.1"/>
    </source>
</evidence>
<protein>
    <submittedName>
        <fullName evidence="15">Coagulation factor II thrombin receptor like 2</fullName>
    </submittedName>
</protein>
<dbReference type="GO" id="GO:0005886">
    <property type="term" value="C:plasma membrane"/>
    <property type="evidence" value="ECO:0000318"/>
    <property type="project" value="GO_Central"/>
</dbReference>
<dbReference type="GO" id="GO:0007186">
    <property type="term" value="P:G protein-coupled receptor signaling pathway"/>
    <property type="evidence" value="ECO:0000318"/>
    <property type="project" value="GO_Central"/>
</dbReference>
<feature type="transmembrane region" description="Helical" evidence="13">
    <location>
        <begin position="386"/>
        <end position="413"/>
    </location>
</feature>
<keyword evidence="16" id="KW-1185">Reference proteome</keyword>
<feature type="transmembrane region" description="Helical" evidence="13">
    <location>
        <begin position="296"/>
        <end position="317"/>
    </location>
</feature>
<evidence type="ECO:0000256" key="6">
    <source>
        <dbReference type="ARBA" id="ARBA00023136"/>
    </source>
</evidence>
<dbReference type="GO" id="GO:0004930">
    <property type="term" value="F:G protein-coupled receptor activity"/>
    <property type="evidence" value="ECO:0000318"/>
    <property type="project" value="GO_Central"/>
</dbReference>
<evidence type="ECO:0000256" key="13">
    <source>
        <dbReference type="SAM" id="Phobius"/>
    </source>
</evidence>
<keyword evidence="8" id="KW-0675">Receptor</keyword>
<reference evidence="15" key="2">
    <citation type="submission" date="2025-08" db="UniProtKB">
        <authorList>
            <consortium name="Ensembl"/>
        </authorList>
    </citation>
    <scope>IDENTIFICATION</scope>
    <source>
        <strain evidence="15">Hd-rR</strain>
    </source>
</reference>
<feature type="compositionally biased region" description="Low complexity" evidence="12">
    <location>
        <begin position="81"/>
        <end position="96"/>
    </location>
</feature>
<comment type="subcellular location">
    <subcellularLocation>
        <location evidence="1">Cell membrane</location>
        <topology evidence="1">Multi-pass membrane protein</topology>
    </subcellularLocation>
</comment>
<dbReference type="InterPro" id="IPR003943">
    <property type="entry name" value="Prot_act_rcpt_3"/>
</dbReference>
<evidence type="ECO:0000256" key="12">
    <source>
        <dbReference type="SAM" id="MobiDB-lite"/>
    </source>
</evidence>
<dbReference type="STRING" id="8090.ENSORLP00000035662"/>
<dbReference type="AlphaFoldDB" id="A0A3B3HV00"/>
<dbReference type="InParanoid" id="A0A3B3HV00"/>
<evidence type="ECO:0000259" key="14">
    <source>
        <dbReference type="PROSITE" id="PS50262"/>
    </source>
</evidence>
<evidence type="ECO:0000256" key="11">
    <source>
        <dbReference type="PIRSR" id="PIRSR603912-52"/>
    </source>
</evidence>
<feature type="disulfide bond" evidence="11">
    <location>
        <begin position="294"/>
        <end position="373"/>
    </location>
</feature>
<evidence type="ECO:0000256" key="5">
    <source>
        <dbReference type="ARBA" id="ARBA00023040"/>
    </source>
</evidence>
<dbReference type="InterPro" id="IPR017452">
    <property type="entry name" value="GPCR_Rhodpsn_7TM"/>
</dbReference>
<feature type="transmembrane region" description="Helical" evidence="13">
    <location>
        <begin position="227"/>
        <end position="246"/>
    </location>
</feature>
<evidence type="ECO:0000256" key="3">
    <source>
        <dbReference type="ARBA" id="ARBA00022692"/>
    </source>
</evidence>
<dbReference type="PRINTS" id="PR01429">
    <property type="entry name" value="PROTEASEAR3"/>
</dbReference>
<evidence type="ECO:0000256" key="10">
    <source>
        <dbReference type="ARBA" id="ARBA00023224"/>
    </source>
</evidence>
<keyword evidence="9" id="KW-0325">Glycoprotein</keyword>
<reference evidence="15 16" key="1">
    <citation type="journal article" date="2007" name="Nature">
        <title>The medaka draft genome and insights into vertebrate genome evolution.</title>
        <authorList>
            <person name="Kasahara M."/>
            <person name="Naruse K."/>
            <person name="Sasaki S."/>
            <person name="Nakatani Y."/>
            <person name="Qu W."/>
            <person name="Ahsan B."/>
            <person name="Yamada T."/>
            <person name="Nagayasu Y."/>
            <person name="Doi K."/>
            <person name="Kasai Y."/>
            <person name="Jindo T."/>
            <person name="Kobayashi D."/>
            <person name="Shimada A."/>
            <person name="Toyoda A."/>
            <person name="Kuroki Y."/>
            <person name="Fujiyama A."/>
            <person name="Sasaki T."/>
            <person name="Shimizu A."/>
            <person name="Asakawa S."/>
            <person name="Shimizu N."/>
            <person name="Hashimoto S."/>
            <person name="Yang J."/>
            <person name="Lee Y."/>
            <person name="Matsushima K."/>
            <person name="Sugano S."/>
            <person name="Sakaizumi M."/>
            <person name="Narita T."/>
            <person name="Ohishi K."/>
            <person name="Haga S."/>
            <person name="Ohta F."/>
            <person name="Nomoto H."/>
            <person name="Nogata K."/>
            <person name="Morishita T."/>
            <person name="Endo T."/>
            <person name="Shin-I T."/>
            <person name="Takeda H."/>
            <person name="Morishita S."/>
            <person name="Kohara Y."/>
        </authorList>
    </citation>
    <scope>NUCLEOTIDE SEQUENCE [LARGE SCALE GENOMIC DNA]</scope>
    <source>
        <strain evidence="15 16">Hd-rR</strain>
    </source>
</reference>
<evidence type="ECO:0000256" key="8">
    <source>
        <dbReference type="ARBA" id="ARBA00023170"/>
    </source>
</evidence>
<feature type="transmembrane region" description="Helical" evidence="13">
    <location>
        <begin position="466"/>
        <end position="490"/>
    </location>
</feature>
<keyword evidence="10" id="KW-0807">Transducer</keyword>
<gene>
    <name evidence="15" type="primary">F2RL2</name>
</gene>
<dbReference type="FunCoup" id="A0A3B3HV00">
    <property type="interactions" value="695"/>
</dbReference>
<evidence type="ECO:0000313" key="16">
    <source>
        <dbReference type="Proteomes" id="UP000001038"/>
    </source>
</evidence>
<dbReference type="PANTHER" id="PTHR24232:SF0">
    <property type="entry name" value="PROTEINASE-ACTIVATED RECEPTOR 3"/>
    <property type="match status" value="1"/>
</dbReference>
<accession>A0A3B3HV00</accession>
<keyword evidence="3 13" id="KW-0812">Transmembrane</keyword>
<keyword evidence="2" id="KW-1003">Cell membrane</keyword>
<dbReference type="Proteomes" id="UP000001038">
    <property type="component" value="Chromosome 12"/>
</dbReference>
<proteinExistence type="predicted"/>
<dbReference type="FunFam" id="1.20.1070.10:FF:000040">
    <property type="entry name" value="Coagulation factor 2 (thrombin) receptor"/>
    <property type="match status" value="1"/>
</dbReference>
<dbReference type="PRINTS" id="PR01428">
    <property type="entry name" value="PROTEASEAR"/>
</dbReference>
<reference evidence="15" key="3">
    <citation type="submission" date="2025-09" db="UniProtKB">
        <authorList>
            <consortium name="Ensembl"/>
        </authorList>
    </citation>
    <scope>IDENTIFICATION</scope>
    <source>
        <strain evidence="15">Hd-rR</strain>
    </source>
</reference>
<keyword evidence="4 13" id="KW-1133">Transmembrane helix</keyword>
<evidence type="ECO:0000256" key="4">
    <source>
        <dbReference type="ARBA" id="ARBA00022989"/>
    </source>
</evidence>
<name>A0A3B3HV00_ORYLA</name>
<sequence>MDSSKCINKKHVNITESLITSTTEKSMSFRRGRMASKHKRASEFWSQTKRQPAPNSIQSKQECNGKQENRRYRWHCSPSGSSASSTAAEAAEATATRHPWLRTETERRRARLLLKKRLLSPARPEHLSDVMRSAERESAAATNPEGGVVTFASVFLRMIEQQQIADEKSGKAFPNPRTFFGNLVPQTDVEKNSSQVVSSPPSPALQSLSNSTVEYLSGPLSTRVVPFIYIFVIVFGVPANVAILCFLATKIRKVSSAILYYSLAVSDLFLLLSLTFKVHYHLHGNNWVLGEAACRVVTACFYGNLYCSAATLACISIKRYIAVVHPFMYKGLPKRMCTTWVSLGVWGVFGTAIIPELLIRQSFWLPQLNRTSCHDVLARDDSSFSFVFLLSYNLVLTVIGLLAPLVVSIFCYIRIIVELKNSLQDWGKYIKASSLVFGIFLVCFLPTGILHFIHYLQLELNGSEGLYGYFSMAVCLCCLHACLDPFLFVLMSTSTGSRLFIMTFKGKSMSITV</sequence>
<feature type="transmembrane region" description="Helical" evidence="13">
    <location>
        <begin position="338"/>
        <end position="359"/>
    </location>
</feature>
<dbReference type="Ensembl" id="ENSORLT00000031089.1">
    <property type="protein sequence ID" value="ENSORLP00000035662.1"/>
    <property type="gene ID" value="ENSORLG00000029096.1"/>
</dbReference>
<dbReference type="PROSITE" id="PS50262">
    <property type="entry name" value="G_PROTEIN_RECEP_F1_2"/>
    <property type="match status" value="1"/>
</dbReference>
<feature type="transmembrane region" description="Helical" evidence="13">
    <location>
        <begin position="258"/>
        <end position="276"/>
    </location>
</feature>
<keyword evidence="6 13" id="KW-0472">Membrane</keyword>
<dbReference type="Gene3D" id="1.20.1070.10">
    <property type="entry name" value="Rhodopsin 7-helix transmembrane proteins"/>
    <property type="match status" value="1"/>
</dbReference>
<organism evidence="15 16">
    <name type="scientific">Oryzias latipes</name>
    <name type="common">Japanese rice fish</name>
    <name type="synonym">Japanese killifish</name>
    <dbReference type="NCBI Taxonomy" id="8090"/>
    <lineage>
        <taxon>Eukaryota</taxon>
        <taxon>Metazoa</taxon>
        <taxon>Chordata</taxon>
        <taxon>Craniata</taxon>
        <taxon>Vertebrata</taxon>
        <taxon>Euteleostomi</taxon>
        <taxon>Actinopterygii</taxon>
        <taxon>Neopterygii</taxon>
        <taxon>Teleostei</taxon>
        <taxon>Neoteleostei</taxon>
        <taxon>Acanthomorphata</taxon>
        <taxon>Ovalentaria</taxon>
        <taxon>Atherinomorphae</taxon>
        <taxon>Beloniformes</taxon>
        <taxon>Adrianichthyidae</taxon>
        <taxon>Oryziinae</taxon>
        <taxon>Oryzias</taxon>
    </lineage>
</organism>
<evidence type="ECO:0000256" key="7">
    <source>
        <dbReference type="ARBA" id="ARBA00023157"/>
    </source>
</evidence>
<evidence type="ECO:0000256" key="2">
    <source>
        <dbReference type="ARBA" id="ARBA00022475"/>
    </source>
</evidence>
<dbReference type="InterPro" id="IPR000276">
    <property type="entry name" value="GPCR_Rhodpsn"/>
</dbReference>